<dbReference type="Proteomes" id="UP000005408">
    <property type="component" value="Unassembled WGS sequence"/>
</dbReference>
<comment type="subcellular location">
    <subcellularLocation>
        <location evidence="1">Lysosome membrane</location>
        <topology evidence="1">Multi-pass membrane protein</topology>
    </subcellularLocation>
</comment>
<evidence type="ECO:0000256" key="6">
    <source>
        <dbReference type="ARBA" id="ARBA00022989"/>
    </source>
</evidence>
<sequence length="537" mass="60940">MSIPSAALAAGWIPFVVTLVLILLFSGAYVKYFISKRDGTLSTILSSVVALSVTLLTTALIPVDVFLVSFMKKTDGTFKDWAVSNATRQSLETSVSDAYYSLYGLIVFCLFLLLPFMYFFYEERDEESTVKSRICSALKFTIVSLFIIVTLLLVGAFVGVNHGSSTPSGNNANQWKRIADLFKEFGNDTRLEDALSFVMSVLSLLGMLALIMYSAYGMSAMPMSLIKGTKSAKAERSDVQNRRSRISERSRAIREKYTRRGLSSRNRDQVESMDEEERLLQREERHLEVKERSVLQKCLLVLRLFEVVFGVLFFLVTLLVFVSLLLTNIDKAIHSLGYKSGYALPQRNLPNPVDIVLVFCQKVFPLDYIMFAALVLYLVFCSMSGVRNIGIWFLWLRMYKIRPRRTRPQGILMMCMIMMFLTLAINIIIYELTPQYSSFGSQRYVISKGNSSHVEIVSCTAEATADDCTVTRMTLLLTSFFYRMWFFGAAYYWGTWVFLGFILIGFIISVIKKRRSAIDGEVDADDFDDSDEELLTG</sequence>
<keyword evidence="4" id="KW-0846">Cobalamin</keyword>
<accession>A0A8W8NJU5</accession>
<protein>
    <recommendedName>
        <fullName evidence="13">Lysosomal cobalamin transporter</fullName>
    </recommendedName>
</protein>
<dbReference type="PANTHER" id="PTHR16130:SF2">
    <property type="entry name" value="LYSOSOMAL COBALAMIN TRANSPORT ESCORT PROTEIN LMBD1"/>
    <property type="match status" value="1"/>
</dbReference>
<feature type="transmembrane region" description="Helical" evidence="10">
    <location>
        <begin position="490"/>
        <end position="511"/>
    </location>
</feature>
<keyword evidence="3" id="KW-0813">Transport</keyword>
<evidence type="ECO:0000256" key="4">
    <source>
        <dbReference type="ARBA" id="ARBA00022628"/>
    </source>
</evidence>
<feature type="transmembrane region" description="Helical" evidence="10">
    <location>
        <begin position="300"/>
        <end position="326"/>
    </location>
</feature>
<dbReference type="Pfam" id="PF04791">
    <property type="entry name" value="LMBR1"/>
    <property type="match status" value="1"/>
</dbReference>
<comment type="similarity">
    <text evidence="2">Belongs to the LIMR family. LMBRD1 subfamily.</text>
</comment>
<dbReference type="OrthoDB" id="73273at2759"/>
<evidence type="ECO:0000256" key="10">
    <source>
        <dbReference type="SAM" id="Phobius"/>
    </source>
</evidence>
<dbReference type="GO" id="GO:0031419">
    <property type="term" value="F:cobalamin binding"/>
    <property type="evidence" value="ECO:0007669"/>
    <property type="project" value="UniProtKB-KW"/>
</dbReference>
<keyword evidence="7 10" id="KW-0472">Membrane</keyword>
<evidence type="ECO:0000256" key="2">
    <source>
        <dbReference type="ARBA" id="ARBA00009901"/>
    </source>
</evidence>
<keyword evidence="9" id="KW-0170">Cobalt</keyword>
<dbReference type="EnsemblMetazoa" id="G559.7">
    <property type="protein sequence ID" value="G559.7:cds"/>
    <property type="gene ID" value="G559"/>
</dbReference>
<feature type="transmembrane region" description="Helical" evidence="10">
    <location>
        <begin position="100"/>
        <end position="121"/>
    </location>
</feature>
<keyword evidence="8" id="KW-0458">Lysosome</keyword>
<dbReference type="PANTHER" id="PTHR16130">
    <property type="entry name" value="LYSOSOMAL COBALAMIN TRANSPORTER-RELATED"/>
    <property type="match status" value="1"/>
</dbReference>
<dbReference type="AlphaFoldDB" id="A0A8W8NJU5"/>
<organism evidence="11 12">
    <name type="scientific">Magallana gigas</name>
    <name type="common">Pacific oyster</name>
    <name type="synonym">Crassostrea gigas</name>
    <dbReference type="NCBI Taxonomy" id="29159"/>
    <lineage>
        <taxon>Eukaryota</taxon>
        <taxon>Metazoa</taxon>
        <taxon>Spiralia</taxon>
        <taxon>Lophotrochozoa</taxon>
        <taxon>Mollusca</taxon>
        <taxon>Bivalvia</taxon>
        <taxon>Autobranchia</taxon>
        <taxon>Pteriomorphia</taxon>
        <taxon>Ostreida</taxon>
        <taxon>Ostreoidea</taxon>
        <taxon>Ostreidae</taxon>
        <taxon>Magallana</taxon>
    </lineage>
</organism>
<dbReference type="EnsemblMetazoa" id="G559.6">
    <property type="protein sequence ID" value="G559.6:cds"/>
    <property type="gene ID" value="G559"/>
</dbReference>
<evidence type="ECO:0000256" key="8">
    <source>
        <dbReference type="ARBA" id="ARBA00023228"/>
    </source>
</evidence>
<dbReference type="OMA" id="FWAQFVF"/>
<evidence type="ECO:0000313" key="11">
    <source>
        <dbReference type="EnsemblMetazoa" id="G559.7:cds"/>
    </source>
</evidence>
<dbReference type="EnsemblMetazoa" id="G559.4">
    <property type="protein sequence ID" value="G559.4:cds"/>
    <property type="gene ID" value="G559"/>
</dbReference>
<keyword evidence="12" id="KW-1185">Reference proteome</keyword>
<dbReference type="GO" id="GO:0005765">
    <property type="term" value="C:lysosomal membrane"/>
    <property type="evidence" value="ECO:0007669"/>
    <property type="project" value="UniProtKB-SubCell"/>
</dbReference>
<keyword evidence="6 10" id="KW-1133">Transmembrane helix</keyword>
<feature type="transmembrane region" description="Helical" evidence="10">
    <location>
        <begin position="44"/>
        <end position="71"/>
    </location>
</feature>
<dbReference type="InterPro" id="IPR006876">
    <property type="entry name" value="LMBR1-like_membr_prot"/>
</dbReference>
<evidence type="ECO:0000313" key="12">
    <source>
        <dbReference type="Proteomes" id="UP000005408"/>
    </source>
</evidence>
<evidence type="ECO:0000256" key="3">
    <source>
        <dbReference type="ARBA" id="ARBA00022448"/>
    </source>
</evidence>
<evidence type="ECO:0000256" key="5">
    <source>
        <dbReference type="ARBA" id="ARBA00022692"/>
    </source>
</evidence>
<feature type="transmembrane region" description="Helical" evidence="10">
    <location>
        <begin position="194"/>
        <end position="216"/>
    </location>
</feature>
<feature type="transmembrane region" description="Helical" evidence="10">
    <location>
        <begin position="12"/>
        <end position="32"/>
    </location>
</feature>
<dbReference type="InterPro" id="IPR050854">
    <property type="entry name" value="LMBD1_LysCbl_Transport"/>
</dbReference>
<keyword evidence="5 10" id="KW-0812">Transmembrane</keyword>
<dbReference type="EnsemblMetazoa" id="G559.9">
    <property type="protein sequence ID" value="G559.9:cds"/>
    <property type="gene ID" value="G559"/>
</dbReference>
<evidence type="ECO:0000256" key="7">
    <source>
        <dbReference type="ARBA" id="ARBA00023136"/>
    </source>
</evidence>
<evidence type="ECO:0008006" key="13">
    <source>
        <dbReference type="Google" id="ProtNLM"/>
    </source>
</evidence>
<dbReference type="GO" id="GO:0072665">
    <property type="term" value="P:protein localization to vacuole"/>
    <property type="evidence" value="ECO:0007669"/>
    <property type="project" value="TreeGrafter"/>
</dbReference>
<feature type="transmembrane region" description="Helical" evidence="10">
    <location>
        <begin position="368"/>
        <end position="390"/>
    </location>
</feature>
<dbReference type="EnsemblMetazoa" id="G559.10">
    <property type="protein sequence ID" value="G559.10:cds"/>
    <property type="gene ID" value="G559"/>
</dbReference>
<feature type="transmembrane region" description="Helical" evidence="10">
    <location>
        <begin position="142"/>
        <end position="160"/>
    </location>
</feature>
<reference evidence="11" key="1">
    <citation type="submission" date="2022-08" db="UniProtKB">
        <authorList>
            <consortium name="EnsemblMetazoa"/>
        </authorList>
    </citation>
    <scope>IDENTIFICATION</scope>
    <source>
        <strain evidence="11">05x7-T-G4-1.051#20</strain>
    </source>
</reference>
<evidence type="ECO:0000256" key="1">
    <source>
        <dbReference type="ARBA" id="ARBA00004155"/>
    </source>
</evidence>
<feature type="transmembrane region" description="Helical" evidence="10">
    <location>
        <begin position="411"/>
        <end position="430"/>
    </location>
</feature>
<evidence type="ECO:0000256" key="9">
    <source>
        <dbReference type="ARBA" id="ARBA00023285"/>
    </source>
</evidence>
<dbReference type="EnsemblMetazoa" id="G559.3">
    <property type="protein sequence ID" value="G559.3:cds"/>
    <property type="gene ID" value="G559"/>
</dbReference>
<proteinExistence type="inferred from homology"/>
<name>A0A8W8NJU5_MAGGI</name>